<keyword evidence="3" id="KW-1185">Reference proteome</keyword>
<reference evidence="2" key="1">
    <citation type="submission" date="2020-01" db="EMBL/GenBank/DDBJ databases">
        <authorList>
            <consortium name="DOE Joint Genome Institute"/>
            <person name="Haridas S."/>
            <person name="Albert R."/>
            <person name="Binder M."/>
            <person name="Bloem J."/>
            <person name="Labutti K."/>
            <person name="Salamov A."/>
            <person name="Andreopoulos B."/>
            <person name="Baker S.E."/>
            <person name="Barry K."/>
            <person name="Bills G."/>
            <person name="Bluhm B.H."/>
            <person name="Cannon C."/>
            <person name="Castanera R."/>
            <person name="Culley D.E."/>
            <person name="Daum C."/>
            <person name="Ezra D."/>
            <person name="Gonzalez J.B."/>
            <person name="Henrissat B."/>
            <person name="Kuo A."/>
            <person name="Liang C."/>
            <person name="Lipzen A."/>
            <person name="Lutzoni F."/>
            <person name="Magnuson J."/>
            <person name="Mondo S."/>
            <person name="Nolan M."/>
            <person name="Ohm R."/>
            <person name="Pangilinan J."/>
            <person name="Park H.-J."/>
            <person name="Ramirez L."/>
            <person name="Alfaro M."/>
            <person name="Sun H."/>
            <person name="Tritt A."/>
            <person name="Yoshinaga Y."/>
            <person name="Zwiers L.-H."/>
            <person name="Turgeon B.G."/>
            <person name="Goodwin S.B."/>
            <person name="Spatafora J.W."/>
            <person name="Crous P.W."/>
            <person name="Grigoriev I.V."/>
        </authorList>
    </citation>
    <scope>NUCLEOTIDE SEQUENCE</scope>
    <source>
        <strain evidence="2">IPT5</strain>
    </source>
</reference>
<dbReference type="InterPro" id="IPR040410">
    <property type="entry name" value="UPF0658_Golgi"/>
</dbReference>
<dbReference type="OrthoDB" id="10252009at2759"/>
<dbReference type="PANTHER" id="PTHR34391">
    <property type="entry name" value="UPF0658 GOLGI APPARATUS MEMBRANE PROTEIN C1952.10C-RELATED"/>
    <property type="match status" value="1"/>
</dbReference>
<evidence type="ECO:0000313" key="2">
    <source>
        <dbReference type="EMBL" id="KAF2845787.1"/>
    </source>
</evidence>
<dbReference type="EMBL" id="MU006342">
    <property type="protein sequence ID" value="KAF2845787.1"/>
    <property type="molecule type" value="Genomic_DNA"/>
</dbReference>
<feature type="transmembrane region" description="Helical" evidence="1">
    <location>
        <begin position="178"/>
        <end position="202"/>
    </location>
</feature>
<feature type="transmembrane region" description="Helical" evidence="1">
    <location>
        <begin position="12"/>
        <end position="35"/>
    </location>
</feature>
<evidence type="ECO:0000313" key="3">
    <source>
        <dbReference type="Proteomes" id="UP000799423"/>
    </source>
</evidence>
<proteinExistence type="predicted"/>
<feature type="transmembrane region" description="Helical" evidence="1">
    <location>
        <begin position="279"/>
        <end position="302"/>
    </location>
</feature>
<gene>
    <name evidence="2" type="ORF">T440DRAFT_493206</name>
</gene>
<feature type="transmembrane region" description="Helical" evidence="1">
    <location>
        <begin position="79"/>
        <end position="99"/>
    </location>
</feature>
<feature type="transmembrane region" description="Helical" evidence="1">
    <location>
        <begin position="134"/>
        <end position="157"/>
    </location>
</feature>
<keyword evidence="1" id="KW-0812">Transmembrane</keyword>
<sequence>MYKPKTRKEWALLGITLAQALLITALDLYILLSYFDWILPAVFQVPNSYVIPVNFGLSVLGNLYQVALAFDGLRMKNNLQLYSVCVLNGGLFIFSVMRYRQTGKVTAGLQAAKAMGNKPLTNHQIDYWSNTQPALLATTAVVGVSWVAECGFVWLLQREFRWAIYRHISGSLEMLRRYFAYQVLLVVIRIEVYFFVGFVVIYGLVDVHFDQPEFALTFALIPALVIQVALTIIFTKSENYTGAILAIILRLGEMAYLLNRILAILGTGPRANTALKDEILLFAGTALGLATLACLTAMLCVVNFGKGLKPLLGNYSWKQAPQEFEPVNQHRYSERIELD</sequence>
<feature type="transmembrane region" description="Helical" evidence="1">
    <location>
        <begin position="47"/>
        <end position="67"/>
    </location>
</feature>
<name>A0A6A7ATU1_9PLEO</name>
<accession>A0A6A7ATU1</accession>
<dbReference type="Proteomes" id="UP000799423">
    <property type="component" value="Unassembled WGS sequence"/>
</dbReference>
<protein>
    <submittedName>
        <fullName evidence="2">Uncharacterized protein</fullName>
    </submittedName>
</protein>
<dbReference type="PANTHER" id="PTHR34391:SF1">
    <property type="entry name" value="UPF0658 GOLGI APPARATUS MEMBRANE PROTEIN C1952.10C-RELATED"/>
    <property type="match status" value="1"/>
</dbReference>
<feature type="transmembrane region" description="Helical" evidence="1">
    <location>
        <begin position="214"/>
        <end position="233"/>
    </location>
</feature>
<keyword evidence="1" id="KW-0472">Membrane</keyword>
<keyword evidence="1" id="KW-1133">Transmembrane helix</keyword>
<dbReference type="GO" id="GO:0005794">
    <property type="term" value="C:Golgi apparatus"/>
    <property type="evidence" value="ECO:0007669"/>
    <property type="project" value="TreeGrafter"/>
</dbReference>
<dbReference type="AlphaFoldDB" id="A0A6A7ATU1"/>
<organism evidence="2 3">
    <name type="scientific">Plenodomus tracheiphilus IPT5</name>
    <dbReference type="NCBI Taxonomy" id="1408161"/>
    <lineage>
        <taxon>Eukaryota</taxon>
        <taxon>Fungi</taxon>
        <taxon>Dikarya</taxon>
        <taxon>Ascomycota</taxon>
        <taxon>Pezizomycotina</taxon>
        <taxon>Dothideomycetes</taxon>
        <taxon>Pleosporomycetidae</taxon>
        <taxon>Pleosporales</taxon>
        <taxon>Pleosporineae</taxon>
        <taxon>Leptosphaeriaceae</taxon>
        <taxon>Plenodomus</taxon>
    </lineage>
</organism>
<evidence type="ECO:0000256" key="1">
    <source>
        <dbReference type="SAM" id="Phobius"/>
    </source>
</evidence>
<feature type="transmembrane region" description="Helical" evidence="1">
    <location>
        <begin position="240"/>
        <end position="259"/>
    </location>
</feature>